<dbReference type="GeneID" id="39867302"/>
<name>A0A1A8VVK9_PLAMA</name>
<keyword evidence="1" id="KW-0694">RNA-binding</keyword>
<dbReference type="KEGG" id="pmal:PMUG01_05026000"/>
<evidence type="ECO:0000313" key="5">
    <source>
        <dbReference type="EMBL" id="SBT87397.1"/>
    </source>
</evidence>
<keyword evidence="7" id="KW-1185">Reference proteome</keyword>
<evidence type="ECO:0000313" key="6">
    <source>
        <dbReference type="Proteomes" id="UP000078597"/>
    </source>
</evidence>
<dbReference type="VEuPathDB" id="PlasmoDB:PmUG01_05026000"/>
<keyword evidence="3" id="KW-0732">Signal</keyword>
<dbReference type="AlphaFoldDB" id="A0A1A8VVK9"/>
<organism evidence="4 6">
    <name type="scientific">Plasmodium malariae</name>
    <dbReference type="NCBI Taxonomy" id="5858"/>
    <lineage>
        <taxon>Eukaryota</taxon>
        <taxon>Sar</taxon>
        <taxon>Alveolata</taxon>
        <taxon>Apicomplexa</taxon>
        <taxon>Aconoidasida</taxon>
        <taxon>Haemosporida</taxon>
        <taxon>Plasmodiidae</taxon>
        <taxon>Plasmodium</taxon>
        <taxon>Plasmodium (Plasmodium)</taxon>
    </lineage>
</organism>
<feature type="region of interest" description="Disordered" evidence="2">
    <location>
        <begin position="129"/>
        <end position="151"/>
    </location>
</feature>
<dbReference type="GO" id="GO:0003723">
    <property type="term" value="F:RNA binding"/>
    <property type="evidence" value="ECO:0007669"/>
    <property type="project" value="UniProtKB-KW"/>
</dbReference>
<dbReference type="EMBL" id="FLQW01000257">
    <property type="protein sequence ID" value="SBS82868.1"/>
    <property type="molecule type" value="Genomic_DNA"/>
</dbReference>
<dbReference type="Proteomes" id="UP000219813">
    <property type="component" value="Chromosome 5"/>
</dbReference>
<dbReference type="EMBL" id="LT594626">
    <property type="protein sequence ID" value="SBT87397.1"/>
    <property type="molecule type" value="Genomic_DNA"/>
</dbReference>
<feature type="compositionally biased region" description="Basic and acidic residues" evidence="2">
    <location>
        <begin position="133"/>
        <end position="151"/>
    </location>
</feature>
<evidence type="ECO:0000256" key="2">
    <source>
        <dbReference type="SAM" id="MobiDB-lite"/>
    </source>
</evidence>
<feature type="region of interest" description="Disordered" evidence="2">
    <location>
        <begin position="97"/>
        <end position="116"/>
    </location>
</feature>
<evidence type="ECO:0000256" key="1">
    <source>
        <dbReference type="PROSITE-ProRule" id="PRU00182"/>
    </source>
</evidence>
<proteinExistence type="predicted"/>
<evidence type="ECO:0000256" key="3">
    <source>
        <dbReference type="SAM" id="SignalP"/>
    </source>
</evidence>
<reference evidence="5 7" key="3">
    <citation type="submission" date="2016-06" db="EMBL/GenBank/DDBJ databases">
        <authorList>
            <consortium name="Pathogen Informatics"/>
        </authorList>
    </citation>
    <scope>NUCLEOTIDE SEQUENCE [LARGE SCALE GENOMIC DNA]</scope>
</reference>
<evidence type="ECO:0000313" key="7">
    <source>
        <dbReference type="Proteomes" id="UP000219813"/>
    </source>
</evidence>
<accession>A0A1A8VVK9</accession>
<feature type="signal peptide" evidence="3">
    <location>
        <begin position="1"/>
        <end position="18"/>
    </location>
</feature>
<evidence type="ECO:0000313" key="4">
    <source>
        <dbReference type="EMBL" id="SBS82868.1"/>
    </source>
</evidence>
<reference evidence="6" key="2">
    <citation type="submission" date="2016-05" db="EMBL/GenBank/DDBJ databases">
        <authorList>
            <person name="Naeem Raeece"/>
        </authorList>
    </citation>
    <scope>NUCLEOTIDE SEQUENCE [LARGE SCALE GENOMIC DNA]</scope>
</reference>
<reference evidence="4" key="1">
    <citation type="submission" date="2016-05" db="EMBL/GenBank/DDBJ databases">
        <authorList>
            <person name="Lavstsen T."/>
            <person name="Jespersen J.S."/>
        </authorList>
    </citation>
    <scope>NUCLEOTIDE SEQUENCE [LARGE SCALE GENOMIC DNA]</scope>
</reference>
<sequence>MFVFVFLLFVRLYPNVNAYKSPFFKNSNYISSYLLLHNGVKMPCQIKRKCIHKGLCFLSKSLFRSKIRDCTTRLYVLNKGEEENLFFSSDNLNERNKERGVKKEQVGKRMVKEPDVNKLRKEYDSNGLDYLDDTEKKPNSRSKSERNNDIKDTLKKTRKFCNYLTSKLGRLNKKLREIKKLETIFYANPNILTENQQVKLSKKRQIKNEIVLINRYRKKYISYKRNLMKNVDDLSPFFYSKKKKRKKELCSPQEFREIRTQKETIRYKNSCGALTLKSDNPKAAVQRIKSIDFEKVPKNVTDYLVYNKIGSKEEIKILFGLRAIKVNGNTIDDENYVLNVMEDEVKVFNEVINIHEDHYVIRKRFTRDQKRILKEKKNESISDVKREIKEFEKFFNIKQ</sequence>
<evidence type="ECO:0008006" key="8">
    <source>
        <dbReference type="Google" id="ProtNLM"/>
    </source>
</evidence>
<dbReference type="Proteomes" id="UP000078597">
    <property type="component" value="Unassembled WGS sequence"/>
</dbReference>
<dbReference type="RefSeq" id="XP_028860406.1">
    <property type="nucleotide sequence ID" value="XM_029003462.1"/>
</dbReference>
<protein>
    <recommendedName>
        <fullName evidence="8">RNA-binding protein</fullName>
    </recommendedName>
</protein>
<feature type="chain" id="PRO_5015059617" description="RNA-binding protein" evidence="3">
    <location>
        <begin position="19"/>
        <end position="399"/>
    </location>
</feature>
<dbReference type="OrthoDB" id="370704at2759"/>
<gene>
    <name evidence="5" type="primary">PmUG01_05026000</name>
    <name evidence="4" type="ORF">PMALA_004760</name>
    <name evidence="5" type="ORF">PMUG01_05026000</name>
</gene>
<dbReference type="PROSITE" id="PS50889">
    <property type="entry name" value="S4"/>
    <property type="match status" value="1"/>
</dbReference>